<dbReference type="SUPFAM" id="SSF48065">
    <property type="entry name" value="DBL homology domain (DH-domain)"/>
    <property type="match status" value="1"/>
</dbReference>
<dbReference type="SMART" id="SM00325">
    <property type="entry name" value="RhoGEF"/>
    <property type="match status" value="1"/>
</dbReference>
<dbReference type="InterPro" id="IPR004148">
    <property type="entry name" value="BAR_dom"/>
</dbReference>
<evidence type="ECO:0000313" key="7">
    <source>
        <dbReference type="RefSeq" id="XP_033537549.1"/>
    </source>
</evidence>
<dbReference type="PROSITE" id="PS51021">
    <property type="entry name" value="BAR"/>
    <property type="match status" value="1"/>
</dbReference>
<feature type="domain" description="DH" evidence="3">
    <location>
        <begin position="34"/>
        <end position="259"/>
    </location>
</feature>
<feature type="non-terminal residue" evidence="5">
    <location>
        <position position="1"/>
    </location>
</feature>
<reference evidence="5 7" key="1">
    <citation type="submission" date="2020-01" db="EMBL/GenBank/DDBJ databases">
        <authorList>
            <consortium name="DOE Joint Genome Institute"/>
            <person name="Haridas S."/>
            <person name="Albert R."/>
            <person name="Binder M."/>
            <person name="Bloem J."/>
            <person name="Labutti K."/>
            <person name="Salamov A."/>
            <person name="Andreopoulos B."/>
            <person name="Baker S.E."/>
            <person name="Barry K."/>
            <person name="Bills G."/>
            <person name="Bluhm B.H."/>
            <person name="Cannon C."/>
            <person name="Castanera R."/>
            <person name="Culley D.E."/>
            <person name="Daum C."/>
            <person name="Ezra D."/>
            <person name="Gonzalez J.B."/>
            <person name="Henrissat B."/>
            <person name="Kuo A."/>
            <person name="Liang C."/>
            <person name="Lipzen A."/>
            <person name="Lutzoni F."/>
            <person name="Magnuson J."/>
            <person name="Mondo S."/>
            <person name="Nolan M."/>
            <person name="Ohm R."/>
            <person name="Pangilinan J."/>
            <person name="Park H.-J."/>
            <person name="Ramirez L."/>
            <person name="Alfaro M."/>
            <person name="Sun H."/>
            <person name="Tritt A."/>
            <person name="Yoshinaga Y."/>
            <person name="Zwiers L.-H."/>
            <person name="Turgeon B.G."/>
            <person name="Goodwin S.B."/>
            <person name="Spatafora J.W."/>
            <person name="Crous P.W."/>
            <person name="Grigoriev I.V."/>
        </authorList>
    </citation>
    <scope>NUCLEOTIDE SEQUENCE</scope>
    <source>
        <strain evidence="5 7">CBS 781.70</strain>
    </source>
</reference>
<evidence type="ECO:0000313" key="5">
    <source>
        <dbReference type="EMBL" id="KAF1815918.1"/>
    </source>
</evidence>
<reference evidence="7" key="2">
    <citation type="submission" date="2020-04" db="EMBL/GenBank/DDBJ databases">
        <authorList>
            <consortium name="NCBI Genome Project"/>
        </authorList>
    </citation>
    <scope>NUCLEOTIDE SEQUENCE</scope>
    <source>
        <strain evidence="7">CBS 781.70</strain>
    </source>
</reference>
<accession>A0A6G1GCU9</accession>
<evidence type="ECO:0000259" key="4">
    <source>
        <dbReference type="PROSITE" id="PS51021"/>
    </source>
</evidence>
<evidence type="ECO:0000313" key="6">
    <source>
        <dbReference type="Proteomes" id="UP000504638"/>
    </source>
</evidence>
<dbReference type="PANTHER" id="PTHR22834:SF20">
    <property type="entry name" value="SH3 DOMAIN-CONTAINING PROTEIN"/>
    <property type="match status" value="1"/>
</dbReference>
<keyword evidence="6" id="KW-1185">Reference proteome</keyword>
<gene>
    <name evidence="5 7" type="ORF">P152DRAFT_373479</name>
</gene>
<dbReference type="GO" id="GO:0032955">
    <property type="term" value="P:regulation of division septum assembly"/>
    <property type="evidence" value="ECO:0007669"/>
    <property type="project" value="TreeGrafter"/>
</dbReference>
<dbReference type="GO" id="GO:0031991">
    <property type="term" value="P:regulation of actomyosin contractile ring contraction"/>
    <property type="evidence" value="ECO:0007669"/>
    <property type="project" value="TreeGrafter"/>
</dbReference>
<dbReference type="InterPro" id="IPR027267">
    <property type="entry name" value="AH/BAR_dom_sf"/>
</dbReference>
<protein>
    <submittedName>
        <fullName evidence="5 7">Dbl homology domain-containing protein</fullName>
    </submittedName>
</protein>
<dbReference type="GO" id="GO:0005737">
    <property type="term" value="C:cytoplasm"/>
    <property type="evidence" value="ECO:0007669"/>
    <property type="project" value="InterPro"/>
</dbReference>
<dbReference type="Gene3D" id="1.20.900.10">
    <property type="entry name" value="Dbl homology (DH) domain"/>
    <property type="match status" value="1"/>
</dbReference>
<dbReference type="GeneID" id="54416130"/>
<keyword evidence="2" id="KW-0175">Coiled coil</keyword>
<dbReference type="CDD" id="cd07589">
    <property type="entry name" value="BAR_DNMBP"/>
    <property type="match status" value="1"/>
</dbReference>
<dbReference type="AlphaFoldDB" id="A0A6G1GCU9"/>
<dbReference type="Pfam" id="PF03114">
    <property type="entry name" value="BAR"/>
    <property type="match status" value="1"/>
</dbReference>
<dbReference type="InterPro" id="IPR000219">
    <property type="entry name" value="DH_dom"/>
</dbReference>
<evidence type="ECO:0000259" key="3">
    <source>
        <dbReference type="PROSITE" id="PS50010"/>
    </source>
</evidence>
<dbReference type="OrthoDB" id="10256089at2759"/>
<dbReference type="InterPro" id="IPR035899">
    <property type="entry name" value="DBL_dom_sf"/>
</dbReference>
<dbReference type="Proteomes" id="UP000504638">
    <property type="component" value="Unplaced"/>
</dbReference>
<dbReference type="EMBL" id="ML975151">
    <property type="protein sequence ID" value="KAF1815918.1"/>
    <property type="molecule type" value="Genomic_DNA"/>
</dbReference>
<feature type="non-terminal residue" evidence="5">
    <location>
        <position position="542"/>
    </location>
</feature>
<dbReference type="SUPFAM" id="SSF103657">
    <property type="entry name" value="BAR/IMD domain-like"/>
    <property type="match status" value="1"/>
</dbReference>
<dbReference type="Gene3D" id="1.20.1270.60">
    <property type="entry name" value="Arfaptin homology (AH) domain/BAR domain"/>
    <property type="match status" value="1"/>
</dbReference>
<evidence type="ECO:0000256" key="1">
    <source>
        <dbReference type="ARBA" id="ARBA00022658"/>
    </source>
</evidence>
<organism evidence="5">
    <name type="scientific">Eremomyces bilateralis CBS 781.70</name>
    <dbReference type="NCBI Taxonomy" id="1392243"/>
    <lineage>
        <taxon>Eukaryota</taxon>
        <taxon>Fungi</taxon>
        <taxon>Dikarya</taxon>
        <taxon>Ascomycota</taxon>
        <taxon>Pezizomycotina</taxon>
        <taxon>Dothideomycetes</taxon>
        <taxon>Dothideomycetes incertae sedis</taxon>
        <taxon>Eremomycetales</taxon>
        <taxon>Eremomycetaceae</taxon>
        <taxon>Eremomyces</taxon>
    </lineage>
</organism>
<dbReference type="RefSeq" id="XP_033537549.1">
    <property type="nucleotide sequence ID" value="XM_033675560.1"/>
</dbReference>
<evidence type="ECO:0000256" key="2">
    <source>
        <dbReference type="SAM" id="Coils"/>
    </source>
</evidence>
<dbReference type="Pfam" id="PF00621">
    <property type="entry name" value="RhoGEF"/>
    <property type="match status" value="1"/>
</dbReference>
<keyword evidence="1" id="KW-0344">Guanine-nucleotide releasing factor</keyword>
<sequence length="542" mass="62813">SVGSVATVMAPQDSAVDLETQMSAKSKILKDLVERKNILKELCDTEYSYQQDMIILEDIYKSTSTGILNDADRKVLFGNSDQIRLFATKLQDALKQAVSSVYIMPRQNRWNAKRGSFSTSSSATNETSLDSDASLSKDDRIEIDQRTRVGNAFLANMEEIERVYNVYLRNHTAANNKLTELKAEPNVEAWMEECRKMAADLTSAWNLDALLVKPTQRITKYPLILRNLLQVTVKEHPDYADIEKSLLQLEELLHKMNDSKKRAELVDQAMSQNRRRKESDIRLFPQKFVNRRAEKLKQQVGLSNSAIDADYDKLSQRFGGHFFQLQIVMRDVENYIREVQAYVSRYGHFLSASEHFLGFDIQNQHPEEQSHFVIFARTVREVIAVALPEHTAKIRKSVIEPIQTLWQLHENPQQLMRKRKKRVVDYAKWNAMVERGEAPDKKLRDAADQFKAINETLKDELPKLYDLSSKLMKVCLENFIELQKQWQDTWMRKLEPAAREPQITDDYSSDMLALERDYNDNFAYVDERMQTLGVLNGKTLEE</sequence>
<dbReference type="PANTHER" id="PTHR22834">
    <property type="entry name" value="NUCLEAR FUSION PROTEIN FUS2"/>
    <property type="match status" value="1"/>
</dbReference>
<dbReference type="InterPro" id="IPR051492">
    <property type="entry name" value="Dynamin-Rho_GEF"/>
</dbReference>
<proteinExistence type="predicted"/>
<dbReference type="GO" id="GO:0005085">
    <property type="term" value="F:guanyl-nucleotide exchange factor activity"/>
    <property type="evidence" value="ECO:0007669"/>
    <property type="project" value="UniProtKB-KW"/>
</dbReference>
<reference evidence="7" key="3">
    <citation type="submission" date="2025-04" db="UniProtKB">
        <authorList>
            <consortium name="RefSeq"/>
        </authorList>
    </citation>
    <scope>IDENTIFICATION</scope>
    <source>
        <strain evidence="7">CBS 781.70</strain>
    </source>
</reference>
<feature type="domain" description="BAR" evidence="4">
    <location>
        <begin position="296"/>
        <end position="520"/>
    </location>
</feature>
<feature type="coiled-coil region" evidence="2">
    <location>
        <begin position="239"/>
        <end position="266"/>
    </location>
</feature>
<dbReference type="PROSITE" id="PS50010">
    <property type="entry name" value="DH_2"/>
    <property type="match status" value="1"/>
</dbReference>
<name>A0A6G1GCU9_9PEZI</name>